<feature type="compositionally biased region" description="Low complexity" evidence="1">
    <location>
        <begin position="178"/>
        <end position="199"/>
    </location>
</feature>
<evidence type="ECO:0000313" key="3">
    <source>
        <dbReference type="Proteomes" id="UP001054837"/>
    </source>
</evidence>
<feature type="compositionally biased region" description="Polar residues" evidence="1">
    <location>
        <begin position="378"/>
        <end position="387"/>
    </location>
</feature>
<sequence>MRTTTKRLLVISYIILKQQVLPQKITILIGQYEITQDLYQYPSQTKSCINGLVARKSWHHTDILARVGYICQLGNNTPRREAEELATCSAIRCIQTSVIRIDCIRNPFPLLTGLSSRVTGGYGLRQRTTLFCCSGDKRSRGSYLSSGSAHRTPSPNRSTGSYLTSGNTTSHRTPSPNRSTLSASSHLSSTDRSPGRSSSQYLSPYPRTWQQGSLSPKRYSVADHHVTREPRSTDRSSRLTDYGWSTDHHHSLSPSSYMDYSYLQPARDRSPGHRTQKSRTFIPTRNTVWTDLSLRFPKANRYSAKIGDNYKRNDAPYTGTYDRSKIPETRGWRDRLAQQGYVASTRKSVRRATVPERKWHYLDEDEIGEEEETGFEFRTSQGTQSDSGEQHHDSVISRIRRMKLQQLSEVAATDEMSVQVDPEDLHKHQEQEELRIARSFISSRHHSWYDTVPINYKKYLSPMPWKGGSSYSSTRCSRTTDVEKESSPTQETSKDFRKSVLNVDLPETEAEIFAERQAETRWRRTAEDNYYTSEDGSPSETGYDSSYTDADISSVDTEGVFTDSLDRSYRSTPYREDGHFLESIIAGDAPNDYEQHQMLREQFVDNTDLNSDVDAEGVSDEIPRADLIAENLCFRFKSLNEESSQRDSGFSEICNQTDLLNMNIPPDQDATEHQRHDDKNKKDILISGCNDIDQLLMDKDLTQSAFETFEDFDRMIERHKSNVRTRQNCDEDLYYCEPKWSKPAKSGLRLDLQTCKQFIGTCQDIDEMLGMPTPLSPDSENTTLREKIENAANLGEEEGDGVSTVATSIIGTSDIADLTWLAEHDTTLDQSALNHQKWPPNSQQANKVS</sequence>
<feature type="compositionally biased region" description="Basic and acidic residues" evidence="1">
    <location>
        <begin position="220"/>
        <end position="238"/>
    </location>
</feature>
<reference evidence="2 3" key="1">
    <citation type="submission" date="2021-06" db="EMBL/GenBank/DDBJ databases">
        <title>Caerostris darwini draft genome.</title>
        <authorList>
            <person name="Kono N."/>
            <person name="Arakawa K."/>
        </authorList>
    </citation>
    <scope>NUCLEOTIDE SEQUENCE [LARGE SCALE GENOMIC DNA]</scope>
</reference>
<feature type="region of interest" description="Disordered" evidence="1">
    <location>
        <begin position="370"/>
        <end position="393"/>
    </location>
</feature>
<accession>A0AAV4N4B0</accession>
<protein>
    <submittedName>
        <fullName evidence="2">Uncharacterized protein</fullName>
    </submittedName>
</protein>
<feature type="compositionally biased region" description="Polar residues" evidence="1">
    <location>
        <begin position="530"/>
        <end position="548"/>
    </location>
</feature>
<feature type="compositionally biased region" description="Basic and acidic residues" evidence="1">
    <location>
        <begin position="478"/>
        <end position="498"/>
    </location>
</feature>
<gene>
    <name evidence="2" type="ORF">CDAR_290361</name>
</gene>
<evidence type="ECO:0000256" key="1">
    <source>
        <dbReference type="SAM" id="MobiDB-lite"/>
    </source>
</evidence>
<proteinExistence type="predicted"/>
<evidence type="ECO:0000313" key="2">
    <source>
        <dbReference type="EMBL" id="GIX79268.1"/>
    </source>
</evidence>
<comment type="caution">
    <text evidence="2">The sequence shown here is derived from an EMBL/GenBank/DDBJ whole genome shotgun (WGS) entry which is preliminary data.</text>
</comment>
<dbReference type="AlphaFoldDB" id="A0AAV4N4B0"/>
<name>A0AAV4N4B0_9ARAC</name>
<organism evidence="2 3">
    <name type="scientific">Caerostris darwini</name>
    <dbReference type="NCBI Taxonomy" id="1538125"/>
    <lineage>
        <taxon>Eukaryota</taxon>
        <taxon>Metazoa</taxon>
        <taxon>Ecdysozoa</taxon>
        <taxon>Arthropoda</taxon>
        <taxon>Chelicerata</taxon>
        <taxon>Arachnida</taxon>
        <taxon>Araneae</taxon>
        <taxon>Araneomorphae</taxon>
        <taxon>Entelegynae</taxon>
        <taxon>Araneoidea</taxon>
        <taxon>Araneidae</taxon>
        <taxon>Caerostris</taxon>
    </lineage>
</organism>
<feature type="region of interest" description="Disordered" evidence="1">
    <location>
        <begin position="466"/>
        <end position="498"/>
    </location>
</feature>
<feature type="compositionally biased region" description="Polar residues" evidence="1">
    <location>
        <begin position="142"/>
        <end position="177"/>
    </location>
</feature>
<feature type="region of interest" description="Disordered" evidence="1">
    <location>
        <begin position="525"/>
        <end position="550"/>
    </location>
</feature>
<dbReference type="Proteomes" id="UP001054837">
    <property type="component" value="Unassembled WGS sequence"/>
</dbReference>
<keyword evidence="3" id="KW-1185">Reference proteome</keyword>
<dbReference type="EMBL" id="BPLQ01001175">
    <property type="protein sequence ID" value="GIX79268.1"/>
    <property type="molecule type" value="Genomic_DNA"/>
</dbReference>
<feature type="region of interest" description="Disordered" evidence="1">
    <location>
        <begin position="139"/>
        <end position="239"/>
    </location>
</feature>